<dbReference type="AlphaFoldDB" id="A0A1G7TVB9"/>
<comment type="similarity">
    <text evidence="1">Belongs to the 5'(3')-deoxyribonucleotidase family.</text>
</comment>
<keyword evidence="4" id="KW-1185">Reference proteome</keyword>
<evidence type="ECO:0000313" key="3">
    <source>
        <dbReference type="EMBL" id="SDG39277.1"/>
    </source>
</evidence>
<dbReference type="STRING" id="670482.SAMN04488542_1403"/>
<dbReference type="EMBL" id="FNBG01000040">
    <property type="protein sequence ID" value="SDG39277.1"/>
    <property type="molecule type" value="Genomic_DNA"/>
</dbReference>
<accession>A0A1G7TVB9</accession>
<feature type="active site" description="Nucleophile" evidence="2">
    <location>
        <position position="7"/>
    </location>
</feature>
<name>A0A1G7TVB9_9BACL</name>
<reference evidence="3 4" key="1">
    <citation type="submission" date="2016-10" db="EMBL/GenBank/DDBJ databases">
        <authorList>
            <person name="de Groot N.N."/>
        </authorList>
    </citation>
    <scope>NUCLEOTIDE SEQUENCE [LARGE SCALE GENOMIC DNA]</scope>
    <source>
        <strain evidence="3 4">DSM 28129</strain>
    </source>
</reference>
<dbReference type="GO" id="GO:0008253">
    <property type="term" value="F:5'-nucleotidase activity"/>
    <property type="evidence" value="ECO:0007669"/>
    <property type="project" value="InterPro"/>
</dbReference>
<evidence type="ECO:0000313" key="4">
    <source>
        <dbReference type="Proteomes" id="UP000198972"/>
    </source>
</evidence>
<evidence type="ECO:0000256" key="1">
    <source>
        <dbReference type="ARBA" id="ARBA00009589"/>
    </source>
</evidence>
<dbReference type="Pfam" id="PF06941">
    <property type="entry name" value="NT5C"/>
    <property type="match status" value="1"/>
</dbReference>
<sequence length="64" mass="7615">MKQIAIDMDEVIADFHLKHIHLYNNKYNESLTVEDLMGTRLWKIRPEFSKDILDFVDDPGFFVT</sequence>
<organism evidence="3 4">
    <name type="scientific">Fontibacillus panacisegetis</name>
    <dbReference type="NCBI Taxonomy" id="670482"/>
    <lineage>
        <taxon>Bacteria</taxon>
        <taxon>Bacillati</taxon>
        <taxon>Bacillota</taxon>
        <taxon>Bacilli</taxon>
        <taxon>Bacillales</taxon>
        <taxon>Paenibacillaceae</taxon>
        <taxon>Fontibacillus</taxon>
    </lineage>
</organism>
<evidence type="ECO:0000256" key="2">
    <source>
        <dbReference type="PIRSR" id="PIRSR610708-1"/>
    </source>
</evidence>
<gene>
    <name evidence="3" type="ORF">SAMN04488542_1403</name>
</gene>
<dbReference type="InterPro" id="IPR010708">
    <property type="entry name" value="5'(3')-deoxyribonucleotidase"/>
</dbReference>
<proteinExistence type="inferred from homology"/>
<feature type="active site" description="Proton donor" evidence="2">
    <location>
        <position position="9"/>
    </location>
</feature>
<dbReference type="GO" id="GO:0009264">
    <property type="term" value="P:deoxyribonucleotide catabolic process"/>
    <property type="evidence" value="ECO:0007669"/>
    <property type="project" value="InterPro"/>
</dbReference>
<dbReference type="RefSeq" id="WP_281243754.1">
    <property type="nucleotide sequence ID" value="NZ_FNBG01000040.1"/>
</dbReference>
<dbReference type="Proteomes" id="UP000198972">
    <property type="component" value="Unassembled WGS sequence"/>
</dbReference>
<protein>
    <submittedName>
        <fullName evidence="3">5' nucleotidase, deoxy (Pyrimidine), type C protein (NT5C)</fullName>
    </submittedName>
</protein>